<organism evidence="2 3">
    <name type="scientific">Fructilactobacillus ixorae</name>
    <dbReference type="NCBI Taxonomy" id="1750535"/>
    <lineage>
        <taxon>Bacteria</taxon>
        <taxon>Bacillati</taxon>
        <taxon>Bacillota</taxon>
        <taxon>Bacilli</taxon>
        <taxon>Lactobacillales</taxon>
        <taxon>Lactobacillaceae</taxon>
        <taxon>Fructilactobacillus</taxon>
    </lineage>
</organism>
<reference evidence="2" key="1">
    <citation type="submission" date="2022-05" db="EMBL/GenBank/DDBJ databases">
        <authorList>
            <person name="Oliphant S.A."/>
            <person name="Watson-Haigh N.S."/>
            <person name="Sumby K.M."/>
            <person name="Gardner J.M."/>
            <person name="Jiranek V."/>
        </authorList>
    </citation>
    <scope>NUCLEOTIDE SEQUENCE</scope>
    <source>
        <strain evidence="2">Ru20-1</strain>
    </source>
</reference>
<evidence type="ECO:0000256" key="1">
    <source>
        <dbReference type="SAM" id="MobiDB-lite"/>
    </source>
</evidence>
<proteinExistence type="predicted"/>
<evidence type="ECO:0000313" key="3">
    <source>
        <dbReference type="Proteomes" id="UP001057532"/>
    </source>
</evidence>
<gene>
    <name evidence="2" type="ORF">M8332_02865</name>
</gene>
<dbReference type="EMBL" id="CP097478">
    <property type="protein sequence ID" value="USS93796.1"/>
    <property type="molecule type" value="Genomic_DNA"/>
</dbReference>
<accession>A0ABY5C908</accession>
<name>A0ABY5C908_9LACO</name>
<sequence>MDKKSLIGISIIAISGITNLTVAQPAIASKSAKCFPKKVQGNWHYSGKSDNNSNVARLNGSLYVNKDKVVWKVTADSKDNGTYKFKLKQKDKNTYSLKSLTKKTPFKKSNYDLKTYGDSILLEHQGGTEQFSKDSSDRFNLKTQDGRANPKTQPKSNSNQQQTMQNNAGTSNLSPREIANNYPENSPEYQAELKREQNSSSPISAVDSSGNLINPVLWQQRAKAADNNTNYPNADNGLAYVQDAHANEDSSENN</sequence>
<feature type="compositionally biased region" description="Polar residues" evidence="1">
    <location>
        <begin position="198"/>
        <end position="208"/>
    </location>
</feature>
<feature type="compositionally biased region" description="Basic and acidic residues" evidence="1">
    <location>
        <begin position="131"/>
        <end position="140"/>
    </location>
</feature>
<protein>
    <submittedName>
        <fullName evidence="2">Uncharacterized protein</fullName>
    </submittedName>
</protein>
<dbReference type="RefSeq" id="WP_252780674.1">
    <property type="nucleotide sequence ID" value="NZ_CP097478.1"/>
</dbReference>
<dbReference type="Proteomes" id="UP001057532">
    <property type="component" value="Chromosome"/>
</dbReference>
<keyword evidence="3" id="KW-1185">Reference proteome</keyword>
<evidence type="ECO:0000313" key="2">
    <source>
        <dbReference type="EMBL" id="USS93796.1"/>
    </source>
</evidence>
<feature type="region of interest" description="Disordered" evidence="1">
    <location>
        <begin position="127"/>
        <end position="208"/>
    </location>
</feature>
<feature type="compositionally biased region" description="Low complexity" evidence="1">
    <location>
        <begin position="156"/>
        <end position="167"/>
    </location>
</feature>